<dbReference type="PANTHER" id="PTHR43877:SF2">
    <property type="entry name" value="AMINOALKYLPHOSPHONATE N-ACETYLTRANSFERASE-RELATED"/>
    <property type="match status" value="1"/>
</dbReference>
<keyword evidence="1" id="KW-0808">Transferase</keyword>
<feature type="region of interest" description="Disordered" evidence="3">
    <location>
        <begin position="1"/>
        <end position="25"/>
    </location>
</feature>
<dbReference type="KEGG" id="naci:NUH88_09045"/>
<sequence length="175" mass="19983">MSQLPRPKQKPKAKPLAVTARQAEERDKPRMVEIMDQCWEATWMPFMPPAVPARYRNENLGQAFVDHAWQTCRVADADDGKTGVVGFSFLIERQIKTIQILPDYQHRGVGRALLEDAEAEIRKAGHTAVYVECDVFNARAAVFYRAMGYEETGRIDTDILGYKVATHVFEKKLER</sequence>
<evidence type="ECO:0000313" key="5">
    <source>
        <dbReference type="EMBL" id="UUX51834.1"/>
    </source>
</evidence>
<dbReference type="InterPro" id="IPR016181">
    <property type="entry name" value="Acyl_CoA_acyltransferase"/>
</dbReference>
<dbReference type="Proteomes" id="UP001060336">
    <property type="component" value="Chromosome"/>
</dbReference>
<reference evidence="5" key="1">
    <citation type="submission" date="2022-08" db="EMBL/GenBank/DDBJ databases">
        <title>Nisaea acidiphila sp. nov., isolated from a marine algal debris and emended description of the genus Nisaea Urios et al. 2008.</title>
        <authorList>
            <person name="Kwon K."/>
        </authorList>
    </citation>
    <scope>NUCLEOTIDE SEQUENCE</scope>
    <source>
        <strain evidence="5">MEBiC11861</strain>
    </source>
</reference>
<evidence type="ECO:0000313" key="6">
    <source>
        <dbReference type="Proteomes" id="UP001060336"/>
    </source>
</evidence>
<keyword evidence="6" id="KW-1185">Reference proteome</keyword>
<gene>
    <name evidence="5" type="ORF">NUH88_09045</name>
</gene>
<protein>
    <submittedName>
        <fullName evidence="5">GNAT family N-acetyltransferase</fullName>
    </submittedName>
</protein>
<feature type="domain" description="N-acetyltransferase" evidence="4">
    <location>
        <begin position="18"/>
        <end position="175"/>
    </location>
</feature>
<dbReference type="CDD" id="cd04301">
    <property type="entry name" value="NAT_SF"/>
    <property type="match status" value="1"/>
</dbReference>
<name>A0A9J7AYG7_9PROT</name>
<evidence type="ECO:0000259" key="4">
    <source>
        <dbReference type="PROSITE" id="PS51186"/>
    </source>
</evidence>
<dbReference type="PROSITE" id="PS51186">
    <property type="entry name" value="GNAT"/>
    <property type="match status" value="1"/>
</dbReference>
<evidence type="ECO:0000256" key="3">
    <source>
        <dbReference type="SAM" id="MobiDB-lite"/>
    </source>
</evidence>
<dbReference type="Gene3D" id="3.40.630.30">
    <property type="match status" value="1"/>
</dbReference>
<dbReference type="PANTHER" id="PTHR43877">
    <property type="entry name" value="AMINOALKYLPHOSPHONATE N-ACETYLTRANSFERASE-RELATED-RELATED"/>
    <property type="match status" value="1"/>
</dbReference>
<dbReference type="GO" id="GO:0016747">
    <property type="term" value="F:acyltransferase activity, transferring groups other than amino-acyl groups"/>
    <property type="evidence" value="ECO:0007669"/>
    <property type="project" value="InterPro"/>
</dbReference>
<dbReference type="SUPFAM" id="SSF55729">
    <property type="entry name" value="Acyl-CoA N-acyltransferases (Nat)"/>
    <property type="match status" value="1"/>
</dbReference>
<proteinExistence type="predicted"/>
<dbReference type="InterPro" id="IPR000182">
    <property type="entry name" value="GNAT_dom"/>
</dbReference>
<dbReference type="InterPro" id="IPR050832">
    <property type="entry name" value="Bact_Acetyltransf"/>
</dbReference>
<dbReference type="RefSeq" id="WP_257771551.1">
    <property type="nucleotide sequence ID" value="NZ_CP102480.1"/>
</dbReference>
<accession>A0A9J7AYG7</accession>
<evidence type="ECO:0000256" key="1">
    <source>
        <dbReference type="ARBA" id="ARBA00022679"/>
    </source>
</evidence>
<organism evidence="5 6">
    <name type="scientific">Nisaea acidiphila</name>
    <dbReference type="NCBI Taxonomy" id="1862145"/>
    <lineage>
        <taxon>Bacteria</taxon>
        <taxon>Pseudomonadati</taxon>
        <taxon>Pseudomonadota</taxon>
        <taxon>Alphaproteobacteria</taxon>
        <taxon>Rhodospirillales</taxon>
        <taxon>Thalassobaculaceae</taxon>
        <taxon>Nisaea</taxon>
    </lineage>
</organism>
<dbReference type="Pfam" id="PF13508">
    <property type="entry name" value="Acetyltransf_7"/>
    <property type="match status" value="1"/>
</dbReference>
<dbReference type="AlphaFoldDB" id="A0A9J7AYG7"/>
<keyword evidence="2" id="KW-0012">Acyltransferase</keyword>
<evidence type="ECO:0000256" key="2">
    <source>
        <dbReference type="ARBA" id="ARBA00023315"/>
    </source>
</evidence>
<dbReference type="EMBL" id="CP102480">
    <property type="protein sequence ID" value="UUX51834.1"/>
    <property type="molecule type" value="Genomic_DNA"/>
</dbReference>